<accession>A0A1D1XFJ8</accession>
<dbReference type="EMBL" id="GDJX01026801">
    <property type="protein sequence ID" value="JAT41135.1"/>
    <property type="molecule type" value="Transcribed_RNA"/>
</dbReference>
<dbReference type="PANTHER" id="PTHR31744">
    <property type="entry name" value="PROTEIN CUP-SHAPED COTYLEDON 2-RELATED"/>
    <property type="match status" value="1"/>
</dbReference>
<dbReference type="PROSITE" id="PS51005">
    <property type="entry name" value="NAC"/>
    <property type="match status" value="1"/>
</dbReference>
<keyword evidence="3" id="KW-0804">Transcription</keyword>
<keyword evidence="4" id="KW-0539">Nucleus</keyword>
<evidence type="ECO:0000259" key="6">
    <source>
        <dbReference type="PROSITE" id="PS51005"/>
    </source>
</evidence>
<feature type="domain" description="NAC" evidence="6">
    <location>
        <begin position="53"/>
        <end position="121"/>
    </location>
</feature>
<sequence>KLPALEARNSRTLGHQRDGEEGGGEAETEVEMDKMGTMEDTRGEVVEAAEEVVLPGFRFHPTDEELIGFYLRRKVEKKPLKKDIIRDIDIYKYDPWDLPRLSNVGDKESYFFCQRGRKYRN</sequence>
<reference evidence="7" key="1">
    <citation type="submission" date="2015-07" db="EMBL/GenBank/DDBJ databases">
        <title>Transcriptome Assembly of Anthurium amnicola.</title>
        <authorList>
            <person name="Suzuki J."/>
        </authorList>
    </citation>
    <scope>NUCLEOTIDE SEQUENCE</scope>
</reference>
<feature type="compositionally biased region" description="Acidic residues" evidence="5">
    <location>
        <begin position="21"/>
        <end position="30"/>
    </location>
</feature>
<dbReference type="GO" id="GO:0006355">
    <property type="term" value="P:regulation of DNA-templated transcription"/>
    <property type="evidence" value="ECO:0007669"/>
    <property type="project" value="InterPro"/>
</dbReference>
<evidence type="ECO:0000313" key="7">
    <source>
        <dbReference type="EMBL" id="JAT41135.1"/>
    </source>
</evidence>
<dbReference type="PANTHER" id="PTHR31744:SF65">
    <property type="entry name" value="TRANSCRIPTION FACTOR JUNGBRUNNEN 1"/>
    <property type="match status" value="1"/>
</dbReference>
<evidence type="ECO:0000256" key="2">
    <source>
        <dbReference type="ARBA" id="ARBA00023125"/>
    </source>
</evidence>
<feature type="non-terminal residue" evidence="7">
    <location>
        <position position="1"/>
    </location>
</feature>
<dbReference type="Pfam" id="PF02365">
    <property type="entry name" value="NAM"/>
    <property type="match status" value="1"/>
</dbReference>
<dbReference type="InterPro" id="IPR036093">
    <property type="entry name" value="NAC_dom_sf"/>
</dbReference>
<dbReference type="Gene3D" id="2.170.150.80">
    <property type="entry name" value="NAC domain"/>
    <property type="match status" value="1"/>
</dbReference>
<protein>
    <submittedName>
        <fullName evidence="7">NAC domain-containing protein 42</fullName>
    </submittedName>
</protein>
<name>A0A1D1XFJ8_9ARAE</name>
<feature type="non-terminal residue" evidence="7">
    <location>
        <position position="121"/>
    </location>
</feature>
<evidence type="ECO:0000256" key="3">
    <source>
        <dbReference type="ARBA" id="ARBA00023163"/>
    </source>
</evidence>
<dbReference type="InterPro" id="IPR003441">
    <property type="entry name" value="NAC-dom"/>
</dbReference>
<keyword evidence="1" id="KW-0805">Transcription regulation</keyword>
<organism evidence="7">
    <name type="scientific">Anthurium amnicola</name>
    <dbReference type="NCBI Taxonomy" id="1678845"/>
    <lineage>
        <taxon>Eukaryota</taxon>
        <taxon>Viridiplantae</taxon>
        <taxon>Streptophyta</taxon>
        <taxon>Embryophyta</taxon>
        <taxon>Tracheophyta</taxon>
        <taxon>Spermatophyta</taxon>
        <taxon>Magnoliopsida</taxon>
        <taxon>Liliopsida</taxon>
        <taxon>Araceae</taxon>
        <taxon>Pothoideae</taxon>
        <taxon>Potheae</taxon>
        <taxon>Anthurium</taxon>
    </lineage>
</organism>
<proteinExistence type="predicted"/>
<dbReference type="GO" id="GO:0003677">
    <property type="term" value="F:DNA binding"/>
    <property type="evidence" value="ECO:0007669"/>
    <property type="project" value="UniProtKB-KW"/>
</dbReference>
<evidence type="ECO:0000256" key="5">
    <source>
        <dbReference type="SAM" id="MobiDB-lite"/>
    </source>
</evidence>
<feature type="region of interest" description="Disordered" evidence="5">
    <location>
        <begin position="1"/>
        <end position="36"/>
    </location>
</feature>
<evidence type="ECO:0000256" key="4">
    <source>
        <dbReference type="ARBA" id="ARBA00023242"/>
    </source>
</evidence>
<dbReference type="AlphaFoldDB" id="A0A1D1XFJ8"/>
<evidence type="ECO:0000256" key="1">
    <source>
        <dbReference type="ARBA" id="ARBA00023015"/>
    </source>
</evidence>
<keyword evidence="2" id="KW-0238">DNA-binding</keyword>
<gene>
    <name evidence="7" type="primary">NAC042_0</name>
    <name evidence="7" type="ORF">g.81627</name>
</gene>
<dbReference type="SUPFAM" id="SSF101941">
    <property type="entry name" value="NAC domain"/>
    <property type="match status" value="1"/>
</dbReference>